<keyword evidence="3" id="KW-0812">Transmembrane</keyword>
<keyword evidence="5" id="KW-1185">Reference proteome</keyword>
<dbReference type="PANTHER" id="PTHR46093">
    <property type="entry name" value="ACYL-COA-BINDING DOMAIN-CONTAINING PROTEIN 5"/>
    <property type="match status" value="1"/>
</dbReference>
<feature type="transmembrane region" description="Helical" evidence="3">
    <location>
        <begin position="7"/>
        <end position="25"/>
    </location>
</feature>
<keyword evidence="3" id="KW-1133">Transmembrane helix</keyword>
<dbReference type="AlphaFoldDB" id="A0A5B9DC46"/>
<dbReference type="GeneID" id="41330558"/>
<proteinExistence type="predicted"/>
<dbReference type="SMART" id="SM00612">
    <property type="entry name" value="Kelch"/>
    <property type="match status" value="4"/>
</dbReference>
<dbReference type="PANTHER" id="PTHR46093:SF18">
    <property type="entry name" value="FIBRONECTIN TYPE-III DOMAIN-CONTAINING PROTEIN"/>
    <property type="match status" value="1"/>
</dbReference>
<dbReference type="RefSeq" id="WP_147663677.1">
    <property type="nucleotide sequence ID" value="NZ_CP042905.2"/>
</dbReference>
<dbReference type="Proteomes" id="UP000321408">
    <property type="component" value="Chromosome"/>
</dbReference>
<evidence type="ECO:0000256" key="3">
    <source>
        <dbReference type="SAM" id="Phobius"/>
    </source>
</evidence>
<dbReference type="KEGG" id="psyt:DSAG12_02574"/>
<dbReference type="EMBL" id="CP042905">
    <property type="protein sequence ID" value="QEE16744.1"/>
    <property type="molecule type" value="Genomic_DNA"/>
</dbReference>
<protein>
    <submittedName>
        <fullName evidence="4">Kelch repeat-containing protein</fullName>
    </submittedName>
</protein>
<accession>A0A5B9DC46</accession>
<sequence length="384" mass="45522">MRINQKSIIYLIILLYLSCIPSLFLTNYCNAENSNDLDFPLRRYGHRMVYLPEDESIFLFGGEFEYENNLNLNNTWKYDYVSNSWRIISTTSSPISRFNHGMVYDSKNQQIILFGGADIQNYNRLGDTWIFDLNENQWSQLNIPNSPPIRSDMSYYYDEVLEALIIFGGYSQYDTRLDDTWCFYTRNNTWVEINSTNFPAARYGHQMIYDPVNNVGLMYGGNDFVKYDDTWQFNSSNFEWTELHPSNIPMARYWHNMVYNENIEQVIIFGGRNDANREYLTNVWNFDVHLKEWEEVQNNNNPFRREMSSMVYHNQSNVIVLFGGIEGFDSQSLSDLWVYDLTNQSWKELNSSIWNNWIFWVILLTGLMGILGSISYIIIRKKKN</sequence>
<feature type="transmembrane region" description="Helical" evidence="3">
    <location>
        <begin position="357"/>
        <end position="379"/>
    </location>
</feature>
<keyword evidence="3" id="KW-0472">Membrane</keyword>
<dbReference type="Pfam" id="PF24681">
    <property type="entry name" value="Kelch_KLHDC2_KLHL20_DRC7"/>
    <property type="match status" value="1"/>
</dbReference>
<name>A0A5B9DC46_9ARCH</name>
<evidence type="ECO:0000256" key="2">
    <source>
        <dbReference type="ARBA" id="ARBA00022737"/>
    </source>
</evidence>
<evidence type="ECO:0000256" key="1">
    <source>
        <dbReference type="ARBA" id="ARBA00022441"/>
    </source>
</evidence>
<keyword evidence="2" id="KW-0677">Repeat</keyword>
<dbReference type="Pfam" id="PF01344">
    <property type="entry name" value="Kelch_1"/>
    <property type="match status" value="1"/>
</dbReference>
<dbReference type="InterPro" id="IPR006652">
    <property type="entry name" value="Kelch_1"/>
</dbReference>
<dbReference type="InterPro" id="IPR015915">
    <property type="entry name" value="Kelch-typ_b-propeller"/>
</dbReference>
<dbReference type="OrthoDB" id="41193at2157"/>
<reference evidence="4 5" key="2">
    <citation type="journal article" date="2024" name="Int. J. Syst. Evol. Microbiol.">
        <title>Promethearchaeum syntrophicum gen. nov., sp. nov., an anaerobic, obligately syntrophic archaeon, the first isolate of the lineage 'Asgard' archaea, and proposal of the new archaeal phylum Promethearchaeota phyl. nov. and kingdom Promethearchaeati regn. nov.</title>
        <authorList>
            <person name="Imachi H."/>
            <person name="Nobu M.K."/>
            <person name="Kato S."/>
            <person name="Takaki Y."/>
            <person name="Miyazaki M."/>
            <person name="Miyata M."/>
            <person name="Ogawara M."/>
            <person name="Saito Y."/>
            <person name="Sakai S."/>
            <person name="Tahara Y.O."/>
            <person name="Takano Y."/>
            <person name="Tasumi E."/>
            <person name="Uematsu K."/>
            <person name="Yoshimura T."/>
            <person name="Itoh T."/>
            <person name="Ohkuma M."/>
            <person name="Takai K."/>
        </authorList>
    </citation>
    <scope>NUCLEOTIDE SEQUENCE [LARGE SCALE GENOMIC DNA]</scope>
    <source>
        <strain evidence="4 5">MK-D1</strain>
    </source>
</reference>
<evidence type="ECO:0000313" key="4">
    <source>
        <dbReference type="EMBL" id="QEE16744.1"/>
    </source>
</evidence>
<keyword evidence="1" id="KW-0880">Kelch repeat</keyword>
<dbReference type="Gene3D" id="2.120.10.80">
    <property type="entry name" value="Kelch-type beta propeller"/>
    <property type="match status" value="3"/>
</dbReference>
<organism evidence="4 5">
    <name type="scientific">Promethearchaeum syntrophicum</name>
    <dbReference type="NCBI Taxonomy" id="2594042"/>
    <lineage>
        <taxon>Archaea</taxon>
        <taxon>Promethearchaeati</taxon>
        <taxon>Promethearchaeota</taxon>
        <taxon>Promethearchaeia</taxon>
        <taxon>Promethearchaeales</taxon>
        <taxon>Promethearchaeaceae</taxon>
        <taxon>Promethearchaeum</taxon>
    </lineage>
</organism>
<reference evidence="4 5" key="1">
    <citation type="journal article" date="2020" name="Nature">
        <title>Isolation of an archaeon at the prokaryote-eukaryote interface.</title>
        <authorList>
            <person name="Imachi H."/>
            <person name="Nobu M.K."/>
            <person name="Nakahara N."/>
            <person name="Morono Y."/>
            <person name="Ogawara M."/>
            <person name="Takaki Y."/>
            <person name="Takano Y."/>
            <person name="Uematsu K."/>
            <person name="Ikuta T."/>
            <person name="Ito M."/>
            <person name="Matsui Y."/>
            <person name="Miyazaki M."/>
            <person name="Murata K."/>
            <person name="Saito Y."/>
            <person name="Sakai S."/>
            <person name="Song C."/>
            <person name="Tasumi E."/>
            <person name="Yamanaka Y."/>
            <person name="Yamaguchi T."/>
            <person name="Kamagata Y."/>
            <person name="Tamaki H."/>
            <person name="Takai K."/>
        </authorList>
    </citation>
    <scope>NUCLEOTIDE SEQUENCE [LARGE SCALE GENOMIC DNA]</scope>
    <source>
        <strain evidence="4 5">MK-D1</strain>
    </source>
</reference>
<dbReference type="SUPFAM" id="SSF117281">
    <property type="entry name" value="Kelch motif"/>
    <property type="match status" value="1"/>
</dbReference>
<evidence type="ECO:0000313" key="5">
    <source>
        <dbReference type="Proteomes" id="UP000321408"/>
    </source>
</evidence>
<gene>
    <name evidence="4" type="ORF">DSAG12_02574</name>
</gene>